<evidence type="ECO:0000259" key="6">
    <source>
        <dbReference type="Pfam" id="PF00294"/>
    </source>
</evidence>
<dbReference type="NCBIfam" id="TIGR03168">
    <property type="entry name" value="1-PFK"/>
    <property type="match status" value="1"/>
</dbReference>
<evidence type="ECO:0000313" key="7">
    <source>
        <dbReference type="EMBL" id="VAX19560.1"/>
    </source>
</evidence>
<proteinExistence type="inferred from homology"/>
<dbReference type="InterPro" id="IPR011611">
    <property type="entry name" value="PfkB_dom"/>
</dbReference>
<name>A0A3B1C9M7_9ZZZZ</name>
<evidence type="ECO:0000256" key="5">
    <source>
        <dbReference type="ARBA" id="ARBA00022840"/>
    </source>
</evidence>
<keyword evidence="2 7" id="KW-0808">Transferase</keyword>
<dbReference type="Gene3D" id="3.40.1190.20">
    <property type="match status" value="1"/>
</dbReference>
<dbReference type="GO" id="GO:0005829">
    <property type="term" value="C:cytosol"/>
    <property type="evidence" value="ECO:0007669"/>
    <property type="project" value="TreeGrafter"/>
</dbReference>
<dbReference type="GO" id="GO:0008662">
    <property type="term" value="F:1-phosphofructokinase activity"/>
    <property type="evidence" value="ECO:0007669"/>
    <property type="project" value="UniProtKB-EC"/>
</dbReference>
<comment type="similarity">
    <text evidence="1">Belongs to the carbohydrate kinase PfkB family.</text>
</comment>
<dbReference type="PANTHER" id="PTHR46566">
    <property type="entry name" value="1-PHOSPHOFRUCTOKINASE-RELATED"/>
    <property type="match status" value="1"/>
</dbReference>
<dbReference type="Pfam" id="PF00294">
    <property type="entry name" value="PfkB"/>
    <property type="match status" value="1"/>
</dbReference>
<dbReference type="InterPro" id="IPR029056">
    <property type="entry name" value="Ribokinase-like"/>
</dbReference>
<feature type="domain" description="Carbohydrate kinase PfkB" evidence="6">
    <location>
        <begin position="4"/>
        <end position="242"/>
    </location>
</feature>
<dbReference type="SUPFAM" id="SSF53613">
    <property type="entry name" value="Ribokinase-like"/>
    <property type="match status" value="1"/>
</dbReference>
<dbReference type="EC" id="2.7.1.56" evidence="7"/>
<dbReference type="InterPro" id="IPR002173">
    <property type="entry name" value="Carboh/pur_kinase_PfkB_CS"/>
</dbReference>
<accession>A0A3B1C9M7</accession>
<dbReference type="GO" id="GO:0005524">
    <property type="term" value="F:ATP binding"/>
    <property type="evidence" value="ECO:0007669"/>
    <property type="project" value="UniProtKB-KW"/>
</dbReference>
<evidence type="ECO:0000256" key="2">
    <source>
        <dbReference type="ARBA" id="ARBA00022679"/>
    </source>
</evidence>
<evidence type="ECO:0000256" key="1">
    <source>
        <dbReference type="ARBA" id="ARBA00010688"/>
    </source>
</evidence>
<gene>
    <name evidence="7" type="ORF">MNBD_IGNAVI01-821</name>
</gene>
<dbReference type="AlphaFoldDB" id="A0A3B1C9M7"/>
<dbReference type="PANTHER" id="PTHR46566:SF2">
    <property type="entry name" value="ATP-DEPENDENT 6-PHOSPHOFRUCTOKINASE ISOZYME 2"/>
    <property type="match status" value="1"/>
</dbReference>
<feature type="non-terminal residue" evidence="7">
    <location>
        <position position="1"/>
    </location>
</feature>
<dbReference type="CDD" id="cd01164">
    <property type="entry name" value="FruK_PfkB_like"/>
    <property type="match status" value="1"/>
</dbReference>
<organism evidence="7">
    <name type="scientific">hydrothermal vent metagenome</name>
    <dbReference type="NCBI Taxonomy" id="652676"/>
    <lineage>
        <taxon>unclassified sequences</taxon>
        <taxon>metagenomes</taxon>
        <taxon>ecological metagenomes</taxon>
    </lineage>
</organism>
<dbReference type="InterPro" id="IPR017583">
    <property type="entry name" value="Tagatose/fructose_Pkinase"/>
</dbReference>
<dbReference type="EMBL" id="UOGD01000143">
    <property type="protein sequence ID" value="VAX19560.1"/>
    <property type="molecule type" value="Genomic_DNA"/>
</dbReference>
<evidence type="ECO:0000256" key="3">
    <source>
        <dbReference type="ARBA" id="ARBA00022741"/>
    </source>
</evidence>
<dbReference type="PROSITE" id="PS00584">
    <property type="entry name" value="PFKB_KINASES_2"/>
    <property type="match status" value="1"/>
</dbReference>
<protein>
    <submittedName>
        <fullName evidence="7">1-phosphofructokinase</fullName>
        <ecNumber evidence="7">2.7.1.56</ecNumber>
    </submittedName>
</protein>
<keyword evidence="5" id="KW-0067">ATP-binding</keyword>
<reference evidence="7" key="1">
    <citation type="submission" date="2018-06" db="EMBL/GenBank/DDBJ databases">
        <authorList>
            <person name="Zhirakovskaya E."/>
        </authorList>
    </citation>
    <scope>NUCLEOTIDE SEQUENCE</scope>
</reference>
<keyword evidence="4 7" id="KW-0418">Kinase</keyword>
<keyword evidence="3" id="KW-0547">Nucleotide-binding</keyword>
<evidence type="ECO:0000256" key="4">
    <source>
        <dbReference type="ARBA" id="ARBA00022777"/>
    </source>
</evidence>
<sequence>GISNRALGFLGGYTGMEIEGILLQEGIYCDFITILQETRTNIVLDIESENKQIIFSAKGAAIEPVELTNLFKKLENLHSAEYVIFSGSLPPGLSPIIYERAVETANNLGATTILDTDGDNLKGGLNGKPNIIKPNIHELSRLVGKKLSGINEILESAEEIRKKGIEIVLVSMGADGILLVSEHKTLHAIPPDVNVVNTIGAGDSSVAGFVFGLKHNLSLKDCLKYAVAAGTASTLHPGTALANKAEIDSLFEKVKIHSA</sequence>